<keyword evidence="4" id="KW-0560">Oxidoreductase</keyword>
<dbReference type="InterPro" id="IPR001041">
    <property type="entry name" value="2Fe-2S_ferredoxin-type"/>
</dbReference>
<comment type="similarity">
    <text evidence="1">Belongs to the xanthine dehydrogenase family.</text>
</comment>
<evidence type="ECO:0000256" key="5">
    <source>
        <dbReference type="ARBA" id="ARBA00023004"/>
    </source>
</evidence>
<feature type="compositionally biased region" description="Low complexity" evidence="6">
    <location>
        <begin position="940"/>
        <end position="951"/>
    </location>
</feature>
<dbReference type="InterPro" id="IPR036856">
    <property type="entry name" value="Ald_Oxase/Xan_DH_a/b_sf"/>
</dbReference>
<dbReference type="InterPro" id="IPR008274">
    <property type="entry name" value="AldOxase/xan_DH_MoCoBD1"/>
</dbReference>
<dbReference type="SUPFAM" id="SSF54292">
    <property type="entry name" value="2Fe-2S ferredoxin-like"/>
    <property type="match status" value="1"/>
</dbReference>
<dbReference type="InterPro" id="IPR012675">
    <property type="entry name" value="Beta-grasp_dom_sf"/>
</dbReference>
<dbReference type="InterPro" id="IPR002888">
    <property type="entry name" value="2Fe-2S-bd"/>
</dbReference>
<keyword evidence="2" id="KW-0500">Molybdenum</keyword>
<dbReference type="Gene3D" id="1.10.150.120">
    <property type="entry name" value="[2Fe-2S]-binding domain"/>
    <property type="match status" value="1"/>
</dbReference>
<dbReference type="PIRSF" id="PIRSF000127">
    <property type="entry name" value="Xanthine_DH"/>
    <property type="match status" value="1"/>
</dbReference>
<evidence type="ECO:0000256" key="6">
    <source>
        <dbReference type="SAM" id="MobiDB-lite"/>
    </source>
</evidence>
<feature type="domain" description="2Fe-2S ferredoxin-type" evidence="7">
    <location>
        <begin position="2"/>
        <end position="79"/>
    </location>
</feature>
<dbReference type="InterPro" id="IPR054705">
    <property type="entry name" value="Mop"/>
</dbReference>
<feature type="region of interest" description="Disordered" evidence="6">
    <location>
        <begin position="928"/>
        <end position="951"/>
    </location>
</feature>
<dbReference type="AlphaFoldDB" id="Q3A811"/>
<evidence type="ECO:0000256" key="1">
    <source>
        <dbReference type="ARBA" id="ARBA00006849"/>
    </source>
</evidence>
<evidence type="ECO:0000313" key="9">
    <source>
        <dbReference type="Proteomes" id="UP000002534"/>
    </source>
</evidence>
<dbReference type="eggNOG" id="COG1529">
    <property type="taxonomic scope" value="Bacteria"/>
</dbReference>
<dbReference type="PROSITE" id="PS51085">
    <property type="entry name" value="2FE2S_FER_2"/>
    <property type="match status" value="1"/>
</dbReference>
<dbReference type="InterPro" id="IPR036010">
    <property type="entry name" value="2Fe-2S_ferredoxin-like_sf"/>
</dbReference>
<dbReference type="Pfam" id="PF00111">
    <property type="entry name" value="Fer2"/>
    <property type="match status" value="1"/>
</dbReference>
<protein>
    <submittedName>
        <fullName evidence="8">Molybdopterin-binding aldehyde oxidoreductase</fullName>
    </submittedName>
</protein>
<evidence type="ECO:0000256" key="3">
    <source>
        <dbReference type="ARBA" id="ARBA00022723"/>
    </source>
</evidence>
<reference evidence="9" key="1">
    <citation type="submission" date="2005-10" db="EMBL/GenBank/DDBJ databases">
        <title>Complete sequence of Pelobacter carbinolicus DSM 2380.</title>
        <authorList>
            <person name="Copeland A."/>
            <person name="Lucas S."/>
            <person name="Lapidus A."/>
            <person name="Barry K."/>
            <person name="Detter J.C."/>
            <person name="Glavina T."/>
            <person name="Hammon N."/>
            <person name="Israni S."/>
            <person name="Pitluck S."/>
            <person name="Chertkov O."/>
            <person name="Schmutz J."/>
            <person name="Larimer F."/>
            <person name="Land M."/>
            <person name="Kyrpides N."/>
            <person name="Ivanova N."/>
            <person name="Richardson P."/>
        </authorList>
    </citation>
    <scope>NUCLEOTIDE SEQUENCE [LARGE SCALE GENOMIC DNA]</scope>
    <source>
        <strain evidence="9">DSM 2380 / NBRC 103641 / GraBd1</strain>
    </source>
</reference>
<dbReference type="Gene3D" id="3.90.1170.50">
    <property type="entry name" value="Aldehyde oxidase/xanthine dehydrogenase, a/b hammerhead"/>
    <property type="match status" value="1"/>
</dbReference>
<dbReference type="Gene3D" id="3.10.20.30">
    <property type="match status" value="1"/>
</dbReference>
<evidence type="ECO:0000256" key="2">
    <source>
        <dbReference type="ARBA" id="ARBA00022505"/>
    </source>
</evidence>
<organism evidence="8 9">
    <name type="scientific">Syntrophotalea carbinolica (strain DSM 2380 / NBRC 103641 / GraBd1)</name>
    <name type="common">Pelobacter carbinolicus</name>
    <dbReference type="NCBI Taxonomy" id="338963"/>
    <lineage>
        <taxon>Bacteria</taxon>
        <taxon>Pseudomonadati</taxon>
        <taxon>Thermodesulfobacteriota</taxon>
        <taxon>Desulfuromonadia</taxon>
        <taxon>Desulfuromonadales</taxon>
        <taxon>Syntrophotaleaceae</taxon>
        <taxon>Syntrophotalea</taxon>
    </lineage>
</organism>
<dbReference type="InterPro" id="IPR016208">
    <property type="entry name" value="Ald_Oxase/xanthine_DH-like"/>
</dbReference>
<dbReference type="InterPro" id="IPR006058">
    <property type="entry name" value="2Fe2S_fd_BS"/>
</dbReference>
<dbReference type="KEGG" id="pca:Pcar_0220"/>
<keyword evidence="5" id="KW-0408">Iron</keyword>
<sequence length="951" mass="103412">MIKKTLNVNGIDRVLIVDQESLLSDVLRKQLQLTGTKVGCGTGQCGACSVIVDGKLVRSCVTKMKRIPDLAKITTIEGIGSPLNLHPIQKAFVKNGAIQCGFCTPGFVVSTKLLLEQNPDPTREEVRDWFQKHRNACRCTGYIMIVDAVMDAAKVLRGEMAESALDFKLPSDGKVYGTCMPRPTSVPKVCGLWDFGEDMREQLPDDTLECALVQAEVAHANIKGIDTSEAEKMPGVVKVVTHKDIKGKNRITGLITFPTNKGDGWDRPILNDEKVFQFGDVLAIVCADTREHAKAAAKKVVLDLEVLPAYMNALAAKAEDAIEIHPGTPNVYYDCILKKGEETKPYFDKAAHVIEGTYYLGRQPHMPLEPDVGFAYIDDEDRVVVHSKSIGIHLHHAMICPGLGLEPEKLVLRQNPTGATFGYKFSPTMEALVAAATMATGRPCFLGYDWFQQQTYTGKRSPAFLNVRLAADEDGKFLAVETDWDLDHGPYSEFGDLVTCRQAQFTMAGYDIKHFRGHGRTVATNHAWGSAFRGYGSPQAFLAGESLVDELAQKMGVDPFELRYKNIYRPGATTPTGQEPEVYCFEEMFDILRPKYKDALERARVGSTETKKRGVGISLGIYGCGLDGPDTSGAWAQLEKDGSVTIGTAWECHGQGADMGTVAFAHEALRPLGLTPEQIHLSMCDTSLHPNAGPSGGSRQNVVSGNAIHAAAVNLLDAMRKDDGTYRTYDEMIADGIDVKHEGTFTTPCTHMDLDDQQGNPFCIYMYALFMSEVVVDITTGKTEVVKMTYVGDNGTITNRLLVDGQVYGGLAQGIGLGLSEDFEFIQAHSHMIGAGFPFIKDVPDDLELIYVETPRRDGALGQGGCGEGPLTSPHVSIINAIDHACGARIRALPAYPEKVLQALQSEKKSFDVEDALEGGWICDSVDAEPPNKKKKAKKAAGTGASVAAAD</sequence>
<gene>
    <name evidence="8" type="ordered locus">Pcar_0220</name>
</gene>
<evidence type="ECO:0000313" key="8">
    <source>
        <dbReference type="EMBL" id="ABA87481.1"/>
    </source>
</evidence>
<dbReference type="GO" id="GO:0016491">
    <property type="term" value="F:oxidoreductase activity"/>
    <property type="evidence" value="ECO:0007669"/>
    <property type="project" value="UniProtKB-KW"/>
</dbReference>
<dbReference type="SUPFAM" id="SSF47741">
    <property type="entry name" value="CO dehydrogenase ISP C-domain like"/>
    <property type="match status" value="1"/>
</dbReference>
<dbReference type="SMART" id="SM01008">
    <property type="entry name" value="Ald_Xan_dh_C"/>
    <property type="match status" value="1"/>
</dbReference>
<evidence type="ECO:0000256" key="4">
    <source>
        <dbReference type="ARBA" id="ARBA00023002"/>
    </source>
</evidence>
<dbReference type="SUPFAM" id="SSF56003">
    <property type="entry name" value="Molybdenum cofactor-binding domain"/>
    <property type="match status" value="1"/>
</dbReference>
<dbReference type="PROSITE" id="PS00197">
    <property type="entry name" value="2FE2S_FER_1"/>
    <property type="match status" value="1"/>
</dbReference>
<keyword evidence="3" id="KW-0479">Metal-binding</keyword>
<name>Q3A811_SYNC1</name>
<proteinExistence type="inferred from homology"/>
<dbReference type="SUPFAM" id="SSF54665">
    <property type="entry name" value="CO dehydrogenase molybdoprotein N-domain-like"/>
    <property type="match status" value="1"/>
</dbReference>
<dbReference type="Pfam" id="PF01315">
    <property type="entry name" value="Ald_Xan_dh_C"/>
    <property type="match status" value="1"/>
</dbReference>
<dbReference type="InterPro" id="IPR046867">
    <property type="entry name" value="AldOxase/xan_DH_MoCoBD2"/>
</dbReference>
<dbReference type="Pfam" id="PF01799">
    <property type="entry name" value="Fer2_2"/>
    <property type="match status" value="1"/>
</dbReference>
<dbReference type="PANTHER" id="PTHR11908">
    <property type="entry name" value="XANTHINE DEHYDROGENASE"/>
    <property type="match status" value="1"/>
</dbReference>
<dbReference type="Proteomes" id="UP000002534">
    <property type="component" value="Chromosome"/>
</dbReference>
<dbReference type="InterPro" id="IPR037165">
    <property type="entry name" value="AldOxase/xan_DH_Mopterin-bd_sf"/>
</dbReference>
<dbReference type="STRING" id="338963.Pcar_0220"/>
<dbReference type="InterPro" id="IPR036884">
    <property type="entry name" value="2Fe-2S-bd_dom_sf"/>
</dbReference>
<reference evidence="8 9" key="2">
    <citation type="journal article" date="2012" name="BMC Genomics">
        <title>The genome of Pelobacter carbinolicus reveals surprising metabolic capabilities and physiological features.</title>
        <authorList>
            <person name="Aklujkar M."/>
            <person name="Haveman S.A."/>
            <person name="Didonato R.Jr."/>
            <person name="Chertkov O."/>
            <person name="Han C.S."/>
            <person name="Land M.L."/>
            <person name="Brown P."/>
            <person name="Lovley D.R."/>
        </authorList>
    </citation>
    <scope>NUCLEOTIDE SEQUENCE [LARGE SCALE GENOMIC DNA]</scope>
    <source>
        <strain evidence="9">DSM 2380 / NBRC 103641 / GraBd1</strain>
    </source>
</reference>
<dbReference type="NCBIfam" id="NF045668">
    <property type="entry name" value="pterin_aldehy"/>
    <property type="match status" value="1"/>
</dbReference>
<dbReference type="PANTHER" id="PTHR11908:SF132">
    <property type="entry name" value="ALDEHYDE OXIDASE 1-RELATED"/>
    <property type="match status" value="1"/>
</dbReference>
<dbReference type="InterPro" id="IPR000674">
    <property type="entry name" value="Ald_Oxase/Xan_DH_a/b"/>
</dbReference>
<dbReference type="OrthoDB" id="9775084at2"/>
<dbReference type="eggNOG" id="COG2080">
    <property type="taxonomic scope" value="Bacteria"/>
</dbReference>
<dbReference type="Pfam" id="PF02738">
    <property type="entry name" value="MoCoBD_1"/>
    <property type="match status" value="1"/>
</dbReference>
<dbReference type="HOGENOM" id="CLU_001681_2_3_7"/>
<keyword evidence="9" id="KW-1185">Reference proteome</keyword>
<accession>Q3A811</accession>
<dbReference type="RefSeq" id="WP_011339886.1">
    <property type="nucleotide sequence ID" value="NC_007498.2"/>
</dbReference>
<dbReference type="Gene3D" id="3.30.365.10">
    <property type="entry name" value="Aldehyde oxidase/xanthine dehydrogenase, molybdopterin binding domain"/>
    <property type="match status" value="4"/>
</dbReference>
<dbReference type="GO" id="GO:0005506">
    <property type="term" value="F:iron ion binding"/>
    <property type="evidence" value="ECO:0007669"/>
    <property type="project" value="InterPro"/>
</dbReference>
<dbReference type="CDD" id="cd00207">
    <property type="entry name" value="fer2"/>
    <property type="match status" value="1"/>
</dbReference>
<evidence type="ECO:0000259" key="7">
    <source>
        <dbReference type="PROSITE" id="PS51085"/>
    </source>
</evidence>
<dbReference type="EMBL" id="CP000142">
    <property type="protein sequence ID" value="ABA87481.1"/>
    <property type="molecule type" value="Genomic_DNA"/>
</dbReference>
<dbReference type="GO" id="GO:0051537">
    <property type="term" value="F:2 iron, 2 sulfur cluster binding"/>
    <property type="evidence" value="ECO:0007669"/>
    <property type="project" value="InterPro"/>
</dbReference>
<dbReference type="Pfam" id="PF20256">
    <property type="entry name" value="MoCoBD_2"/>
    <property type="match status" value="1"/>
</dbReference>